<evidence type="ECO:0000256" key="2">
    <source>
        <dbReference type="ARBA" id="ARBA00022692"/>
    </source>
</evidence>
<organism evidence="7 8">
    <name type="scientific">Haloechinothrix aidingensis</name>
    <dbReference type="NCBI Taxonomy" id="2752311"/>
    <lineage>
        <taxon>Bacteria</taxon>
        <taxon>Bacillati</taxon>
        <taxon>Actinomycetota</taxon>
        <taxon>Actinomycetes</taxon>
        <taxon>Pseudonocardiales</taxon>
        <taxon>Pseudonocardiaceae</taxon>
        <taxon>Haloechinothrix</taxon>
    </lineage>
</organism>
<dbReference type="Proteomes" id="UP000582974">
    <property type="component" value="Unassembled WGS sequence"/>
</dbReference>
<feature type="transmembrane region" description="Helical" evidence="5">
    <location>
        <begin position="69"/>
        <end position="92"/>
    </location>
</feature>
<feature type="transmembrane region" description="Helical" evidence="5">
    <location>
        <begin position="113"/>
        <end position="132"/>
    </location>
</feature>
<sequence length="178" mass="19108">MELYVEVLRVALAVSFFWSGSAKLGSPGAARRAMDEVPFVRKGTRLATYSLATFEVAAAVLIASPLVPALGYIATLLLATGIVVVSTWVIVTRRNISCGCFGSRQSKPLGWKNLFFGLGIVFASLFLLFGHGWGWSSSGTGDELARLVVMATAALVGTMARHADLISRPWQNFNLRGV</sequence>
<keyword evidence="2 5" id="KW-0812">Transmembrane</keyword>
<keyword evidence="3 5" id="KW-1133">Transmembrane helix</keyword>
<feature type="domain" description="Methylamine utilisation protein MauE" evidence="6">
    <location>
        <begin position="2"/>
        <end position="129"/>
    </location>
</feature>
<dbReference type="AlphaFoldDB" id="A0A838AB55"/>
<evidence type="ECO:0000256" key="4">
    <source>
        <dbReference type="ARBA" id="ARBA00023136"/>
    </source>
</evidence>
<reference evidence="7 8" key="1">
    <citation type="submission" date="2020-07" db="EMBL/GenBank/DDBJ databases">
        <title>Genome of Haloechinothrix sp.</title>
        <authorList>
            <person name="Tang S.-K."/>
            <person name="Yang L."/>
            <person name="Zhu W.-Y."/>
        </authorList>
    </citation>
    <scope>NUCLEOTIDE SEQUENCE [LARGE SCALE GENOMIC DNA]</scope>
    <source>
        <strain evidence="7 8">YIM 98757</strain>
    </source>
</reference>
<protein>
    <submittedName>
        <fullName evidence="7">DoxX family membrane protein</fullName>
    </submittedName>
</protein>
<name>A0A838AB55_9PSEU</name>
<feature type="transmembrane region" description="Helical" evidence="5">
    <location>
        <begin position="46"/>
        <end position="63"/>
    </location>
</feature>
<comment type="subcellular location">
    <subcellularLocation>
        <location evidence="1">Membrane</location>
        <topology evidence="1">Multi-pass membrane protein</topology>
    </subcellularLocation>
</comment>
<evidence type="ECO:0000313" key="7">
    <source>
        <dbReference type="EMBL" id="MBA0126457.1"/>
    </source>
</evidence>
<keyword evidence="8" id="KW-1185">Reference proteome</keyword>
<keyword evidence="4 5" id="KW-0472">Membrane</keyword>
<evidence type="ECO:0000256" key="1">
    <source>
        <dbReference type="ARBA" id="ARBA00004141"/>
    </source>
</evidence>
<dbReference type="RefSeq" id="WP_180893280.1">
    <property type="nucleotide sequence ID" value="NZ_JACCKD010000004.1"/>
</dbReference>
<dbReference type="GO" id="GO:0016020">
    <property type="term" value="C:membrane"/>
    <property type="evidence" value="ECO:0007669"/>
    <property type="project" value="UniProtKB-SubCell"/>
</dbReference>
<dbReference type="InterPro" id="IPR009908">
    <property type="entry name" value="Methylamine_util_MauE"/>
</dbReference>
<proteinExistence type="predicted"/>
<dbReference type="GO" id="GO:0030416">
    <property type="term" value="P:methylamine metabolic process"/>
    <property type="evidence" value="ECO:0007669"/>
    <property type="project" value="InterPro"/>
</dbReference>
<dbReference type="Pfam" id="PF07291">
    <property type="entry name" value="MauE"/>
    <property type="match status" value="1"/>
</dbReference>
<evidence type="ECO:0000256" key="3">
    <source>
        <dbReference type="ARBA" id="ARBA00022989"/>
    </source>
</evidence>
<evidence type="ECO:0000259" key="6">
    <source>
        <dbReference type="Pfam" id="PF07291"/>
    </source>
</evidence>
<evidence type="ECO:0000313" key="8">
    <source>
        <dbReference type="Proteomes" id="UP000582974"/>
    </source>
</evidence>
<accession>A0A838AB55</accession>
<gene>
    <name evidence="7" type="ORF">H0B56_12980</name>
</gene>
<comment type="caution">
    <text evidence="7">The sequence shown here is derived from an EMBL/GenBank/DDBJ whole genome shotgun (WGS) entry which is preliminary data.</text>
</comment>
<evidence type="ECO:0000256" key="5">
    <source>
        <dbReference type="SAM" id="Phobius"/>
    </source>
</evidence>
<dbReference type="EMBL" id="JACCKD010000004">
    <property type="protein sequence ID" value="MBA0126457.1"/>
    <property type="molecule type" value="Genomic_DNA"/>
</dbReference>